<organism evidence="3">
    <name type="scientific">Camponotus floridanus</name>
    <name type="common">Florida carpenter ant</name>
    <dbReference type="NCBI Taxonomy" id="104421"/>
    <lineage>
        <taxon>Eukaryota</taxon>
        <taxon>Metazoa</taxon>
        <taxon>Ecdysozoa</taxon>
        <taxon>Arthropoda</taxon>
        <taxon>Hexapoda</taxon>
        <taxon>Insecta</taxon>
        <taxon>Pterygota</taxon>
        <taxon>Neoptera</taxon>
        <taxon>Endopterygota</taxon>
        <taxon>Hymenoptera</taxon>
        <taxon>Apocrita</taxon>
        <taxon>Aculeata</taxon>
        <taxon>Formicoidea</taxon>
        <taxon>Formicidae</taxon>
        <taxon>Formicinae</taxon>
        <taxon>Camponotus</taxon>
    </lineage>
</organism>
<feature type="region of interest" description="Disordered" evidence="1">
    <location>
        <begin position="172"/>
        <end position="192"/>
    </location>
</feature>
<reference evidence="2 3" key="1">
    <citation type="journal article" date="2010" name="Science">
        <title>Genomic comparison of the ants Camponotus floridanus and Harpegnathos saltator.</title>
        <authorList>
            <person name="Bonasio R."/>
            <person name="Zhang G."/>
            <person name="Ye C."/>
            <person name="Mutti N.S."/>
            <person name="Fang X."/>
            <person name="Qin N."/>
            <person name="Donahue G."/>
            <person name="Yang P."/>
            <person name="Li Q."/>
            <person name="Li C."/>
            <person name="Zhang P."/>
            <person name="Huang Z."/>
            <person name="Berger S.L."/>
            <person name="Reinberg D."/>
            <person name="Wang J."/>
            <person name="Liebig J."/>
        </authorList>
    </citation>
    <scope>NUCLEOTIDE SEQUENCE [LARGE SCALE GENOMIC DNA]</scope>
    <source>
        <strain evidence="3">C129</strain>
    </source>
</reference>
<proteinExistence type="predicted"/>
<accession>E2B0G6</accession>
<dbReference type="AlphaFoldDB" id="E2B0G6"/>
<evidence type="ECO:0000313" key="3">
    <source>
        <dbReference type="Proteomes" id="UP000000311"/>
    </source>
</evidence>
<gene>
    <name evidence="2" type="ORF">EAG_12132</name>
</gene>
<feature type="region of interest" description="Disordered" evidence="1">
    <location>
        <begin position="1"/>
        <end position="30"/>
    </location>
</feature>
<feature type="compositionally biased region" description="Basic and acidic residues" evidence="1">
    <location>
        <begin position="18"/>
        <end position="30"/>
    </location>
</feature>
<keyword evidence="3" id="KW-1185">Reference proteome</keyword>
<evidence type="ECO:0000313" key="2">
    <source>
        <dbReference type="EMBL" id="EFN60808.1"/>
    </source>
</evidence>
<dbReference type="EMBL" id="GL444608">
    <property type="protein sequence ID" value="EFN60808.1"/>
    <property type="molecule type" value="Genomic_DNA"/>
</dbReference>
<sequence length="192" mass="21806">MPVIKSPCKTTSGVAPKKRPETRVKSERDFTDSGNFTRSRRCIMMRGVEFNAFSTNKRILTIKRSSVYSSRPQNSITALLLRVILGKYHCYEHTFAIIAIDNEICKERQRVNYKLPLRSISNAVSAALLSMWNNNKLMVIYRCKTDVTGSRFANVTALHLIQTVVHRSPLDASASDTKSNAIHRLDMKKKSK</sequence>
<name>E2B0G6_CAMFO</name>
<protein>
    <submittedName>
        <fullName evidence="2">Uncharacterized protein</fullName>
    </submittedName>
</protein>
<dbReference type="Proteomes" id="UP000000311">
    <property type="component" value="Unassembled WGS sequence"/>
</dbReference>
<evidence type="ECO:0000256" key="1">
    <source>
        <dbReference type="SAM" id="MobiDB-lite"/>
    </source>
</evidence>
<dbReference type="InParanoid" id="E2B0G6"/>